<keyword evidence="9" id="KW-0325">Glycoprotein</keyword>
<evidence type="ECO:0000259" key="14">
    <source>
        <dbReference type="PROSITE" id="PS50262"/>
    </source>
</evidence>
<dbReference type="Pfam" id="PF00001">
    <property type="entry name" value="7tm_1"/>
    <property type="match status" value="1"/>
</dbReference>
<feature type="transmembrane region" description="Helical" evidence="13">
    <location>
        <begin position="29"/>
        <end position="55"/>
    </location>
</feature>
<feature type="transmembrane region" description="Helical" evidence="13">
    <location>
        <begin position="67"/>
        <end position="85"/>
    </location>
</feature>
<feature type="transmembrane region" description="Helical" evidence="13">
    <location>
        <begin position="202"/>
        <end position="222"/>
    </location>
</feature>
<evidence type="ECO:0000256" key="11">
    <source>
        <dbReference type="RuleBase" id="RU000688"/>
    </source>
</evidence>
<keyword evidence="6 13" id="KW-0472">Membrane</keyword>
<accession>A0A8C8AQG0</accession>
<reference evidence="15" key="1">
    <citation type="submission" date="2025-08" db="UniProtKB">
        <authorList>
            <consortium name="Ensembl"/>
        </authorList>
    </citation>
    <scope>IDENTIFICATION</scope>
</reference>
<feature type="region of interest" description="Disordered" evidence="12">
    <location>
        <begin position="332"/>
        <end position="354"/>
    </location>
</feature>
<keyword evidence="7" id="KW-1015">Disulfide bond</keyword>
<keyword evidence="2" id="KW-1003">Cell membrane</keyword>
<dbReference type="GO" id="GO:0005886">
    <property type="term" value="C:plasma membrane"/>
    <property type="evidence" value="ECO:0007669"/>
    <property type="project" value="UniProtKB-SubCell"/>
</dbReference>
<feature type="domain" description="G-protein coupled receptors family 1 profile" evidence="14">
    <location>
        <begin position="47"/>
        <end position="306"/>
    </location>
</feature>
<dbReference type="SUPFAM" id="SSF81321">
    <property type="entry name" value="Family A G protein-coupled receptor-like"/>
    <property type="match status" value="1"/>
</dbReference>
<sequence length="354" mass="40458">MGSRSNHSYFRNDTGSSEDQSFSLFDVHILVPVTIISIVLFFLGVSGNLITIVIFRRSQEMRTTVNMYLSSMALSDTLIFLGLPSDLYRLWKYKPYIFGDFLCKFFIYLSETCTYCTILHITTVSVERYFAICFPLKAKATVTKYRVKRVILALWGCSLLTAGPILFLFGVEHPKGSVPQESRECRSIEHVARTGLLETMTWVSTIYFFLPVLCLTLLYGLICRRLRRSRQRLPGCQATGRRRAHTQTVKMLAAVVSAFVLCWLPFHVGRVLFAQSGLILYDLTQYFNLVAMLLFYLGASINPILYNVMSPKYRRAMSTILHHNRTRRCRSLTRSQKVSSEGTKLGSFSSTAQR</sequence>
<keyword evidence="10 11" id="KW-0807">Transducer</keyword>
<evidence type="ECO:0000313" key="16">
    <source>
        <dbReference type="Proteomes" id="UP000694552"/>
    </source>
</evidence>
<organism evidence="15 16">
    <name type="scientific">Otus sunia</name>
    <name type="common">Oriental scops-owl</name>
    <dbReference type="NCBI Taxonomy" id="257818"/>
    <lineage>
        <taxon>Eukaryota</taxon>
        <taxon>Metazoa</taxon>
        <taxon>Chordata</taxon>
        <taxon>Craniata</taxon>
        <taxon>Vertebrata</taxon>
        <taxon>Euteleostomi</taxon>
        <taxon>Archelosauria</taxon>
        <taxon>Archosauria</taxon>
        <taxon>Dinosauria</taxon>
        <taxon>Saurischia</taxon>
        <taxon>Theropoda</taxon>
        <taxon>Coelurosauria</taxon>
        <taxon>Aves</taxon>
        <taxon>Neognathae</taxon>
        <taxon>Neoaves</taxon>
        <taxon>Telluraves</taxon>
        <taxon>Strigiformes</taxon>
        <taxon>Strigidae</taxon>
        <taxon>Otus</taxon>
    </lineage>
</organism>
<dbReference type="PRINTS" id="PR01417">
    <property type="entry name" value="GHSRECEPTOR"/>
</dbReference>
<evidence type="ECO:0000256" key="10">
    <source>
        <dbReference type="ARBA" id="ARBA00023224"/>
    </source>
</evidence>
<dbReference type="PROSITE" id="PS00237">
    <property type="entry name" value="G_PROTEIN_RECEP_F1_1"/>
    <property type="match status" value="1"/>
</dbReference>
<feature type="transmembrane region" description="Helical" evidence="13">
    <location>
        <begin position="105"/>
        <end position="130"/>
    </location>
</feature>
<evidence type="ECO:0000313" key="15">
    <source>
        <dbReference type="Ensembl" id="ENSOSUP00000007527.1"/>
    </source>
</evidence>
<evidence type="ECO:0000256" key="12">
    <source>
        <dbReference type="SAM" id="MobiDB-lite"/>
    </source>
</evidence>
<proteinExistence type="inferred from homology"/>
<comment type="subcellular location">
    <subcellularLocation>
        <location evidence="1">Cell membrane</location>
        <topology evidence="1">Multi-pass membrane protein</topology>
    </subcellularLocation>
</comment>
<dbReference type="AlphaFoldDB" id="A0A8C8AQG0"/>
<name>A0A8C8AQG0_9STRI</name>
<dbReference type="GO" id="GO:0004930">
    <property type="term" value="F:G protein-coupled receptor activity"/>
    <property type="evidence" value="ECO:0007669"/>
    <property type="project" value="UniProtKB-KW"/>
</dbReference>
<feature type="transmembrane region" description="Helical" evidence="13">
    <location>
        <begin position="286"/>
        <end position="308"/>
    </location>
</feature>
<evidence type="ECO:0000256" key="9">
    <source>
        <dbReference type="ARBA" id="ARBA00023180"/>
    </source>
</evidence>
<evidence type="ECO:0000256" key="1">
    <source>
        <dbReference type="ARBA" id="ARBA00004651"/>
    </source>
</evidence>
<keyword evidence="4 13" id="KW-1133">Transmembrane helix</keyword>
<evidence type="ECO:0000256" key="13">
    <source>
        <dbReference type="SAM" id="Phobius"/>
    </source>
</evidence>
<keyword evidence="5 11" id="KW-0297">G-protein coupled receptor</keyword>
<dbReference type="PANTHER" id="PTHR24243">
    <property type="entry name" value="G-PROTEIN COUPLED RECEPTOR"/>
    <property type="match status" value="1"/>
</dbReference>
<dbReference type="Proteomes" id="UP000694552">
    <property type="component" value="Unplaced"/>
</dbReference>
<evidence type="ECO:0000256" key="2">
    <source>
        <dbReference type="ARBA" id="ARBA00022475"/>
    </source>
</evidence>
<reference evidence="15" key="2">
    <citation type="submission" date="2025-09" db="UniProtKB">
        <authorList>
            <consortium name="Ensembl"/>
        </authorList>
    </citation>
    <scope>IDENTIFICATION</scope>
</reference>
<dbReference type="Gene3D" id="1.20.1070.10">
    <property type="entry name" value="Rhodopsin 7-helix transmembrane proteins"/>
    <property type="match status" value="1"/>
</dbReference>
<protein>
    <recommendedName>
        <fullName evidence="14">G-protein coupled receptors family 1 profile domain-containing protein</fullName>
    </recommendedName>
</protein>
<evidence type="ECO:0000256" key="3">
    <source>
        <dbReference type="ARBA" id="ARBA00022692"/>
    </source>
</evidence>
<feature type="transmembrane region" description="Helical" evidence="13">
    <location>
        <begin position="150"/>
        <end position="171"/>
    </location>
</feature>
<evidence type="ECO:0000256" key="8">
    <source>
        <dbReference type="ARBA" id="ARBA00023170"/>
    </source>
</evidence>
<keyword evidence="3 11" id="KW-0812">Transmembrane</keyword>
<dbReference type="InterPro" id="IPR000276">
    <property type="entry name" value="GPCR_Rhodpsn"/>
</dbReference>
<comment type="similarity">
    <text evidence="11">Belongs to the G-protein coupled receptor 1 family.</text>
</comment>
<dbReference type="PROSITE" id="PS50262">
    <property type="entry name" value="G_PROTEIN_RECEP_F1_2"/>
    <property type="match status" value="1"/>
</dbReference>
<dbReference type="PANTHER" id="PTHR24243:SF227">
    <property type="entry name" value="MOTILIN RECEPTOR"/>
    <property type="match status" value="1"/>
</dbReference>
<feature type="transmembrane region" description="Helical" evidence="13">
    <location>
        <begin position="249"/>
        <end position="266"/>
    </location>
</feature>
<evidence type="ECO:0000256" key="6">
    <source>
        <dbReference type="ARBA" id="ARBA00023136"/>
    </source>
</evidence>
<evidence type="ECO:0000256" key="7">
    <source>
        <dbReference type="ARBA" id="ARBA00023157"/>
    </source>
</evidence>
<evidence type="ECO:0000256" key="5">
    <source>
        <dbReference type="ARBA" id="ARBA00023040"/>
    </source>
</evidence>
<keyword evidence="8 11" id="KW-0675">Receptor</keyword>
<dbReference type="Ensembl" id="ENSOSUT00000007824.1">
    <property type="protein sequence ID" value="ENSOSUP00000007527.1"/>
    <property type="gene ID" value="ENSOSUG00000005580.1"/>
</dbReference>
<keyword evidence="16" id="KW-1185">Reference proteome</keyword>
<dbReference type="InterPro" id="IPR003905">
    <property type="entry name" value="GHS-R/MTLR"/>
</dbReference>
<dbReference type="PRINTS" id="PR00237">
    <property type="entry name" value="GPCRRHODOPSN"/>
</dbReference>
<dbReference type="InterPro" id="IPR017452">
    <property type="entry name" value="GPCR_Rhodpsn_7TM"/>
</dbReference>
<evidence type="ECO:0000256" key="4">
    <source>
        <dbReference type="ARBA" id="ARBA00022989"/>
    </source>
</evidence>